<dbReference type="EMBL" id="MU003520">
    <property type="protein sequence ID" value="KAF2467394.1"/>
    <property type="molecule type" value="Genomic_DNA"/>
</dbReference>
<accession>A0ACB6QKA7</accession>
<organism evidence="1 2">
    <name type="scientific">Lindgomyces ingoldianus</name>
    <dbReference type="NCBI Taxonomy" id="673940"/>
    <lineage>
        <taxon>Eukaryota</taxon>
        <taxon>Fungi</taxon>
        <taxon>Dikarya</taxon>
        <taxon>Ascomycota</taxon>
        <taxon>Pezizomycotina</taxon>
        <taxon>Dothideomycetes</taxon>
        <taxon>Pleosporomycetidae</taxon>
        <taxon>Pleosporales</taxon>
        <taxon>Lindgomycetaceae</taxon>
        <taxon>Lindgomyces</taxon>
    </lineage>
</organism>
<name>A0ACB6QKA7_9PLEO</name>
<evidence type="ECO:0000313" key="2">
    <source>
        <dbReference type="Proteomes" id="UP000799755"/>
    </source>
</evidence>
<reference evidence="1" key="1">
    <citation type="journal article" date="2020" name="Stud. Mycol.">
        <title>101 Dothideomycetes genomes: a test case for predicting lifestyles and emergence of pathogens.</title>
        <authorList>
            <person name="Haridas S."/>
            <person name="Albert R."/>
            <person name="Binder M."/>
            <person name="Bloem J."/>
            <person name="Labutti K."/>
            <person name="Salamov A."/>
            <person name="Andreopoulos B."/>
            <person name="Baker S."/>
            <person name="Barry K."/>
            <person name="Bills G."/>
            <person name="Bluhm B."/>
            <person name="Cannon C."/>
            <person name="Castanera R."/>
            <person name="Culley D."/>
            <person name="Daum C."/>
            <person name="Ezra D."/>
            <person name="Gonzalez J."/>
            <person name="Henrissat B."/>
            <person name="Kuo A."/>
            <person name="Liang C."/>
            <person name="Lipzen A."/>
            <person name="Lutzoni F."/>
            <person name="Magnuson J."/>
            <person name="Mondo S."/>
            <person name="Nolan M."/>
            <person name="Ohm R."/>
            <person name="Pangilinan J."/>
            <person name="Park H.-J."/>
            <person name="Ramirez L."/>
            <person name="Alfaro M."/>
            <person name="Sun H."/>
            <person name="Tritt A."/>
            <person name="Yoshinaga Y."/>
            <person name="Zwiers L.-H."/>
            <person name="Turgeon B."/>
            <person name="Goodwin S."/>
            <person name="Spatafora J."/>
            <person name="Crous P."/>
            <person name="Grigoriev I."/>
        </authorList>
    </citation>
    <scope>NUCLEOTIDE SEQUENCE</scope>
    <source>
        <strain evidence="1">ATCC 200398</strain>
    </source>
</reference>
<keyword evidence="2" id="KW-1185">Reference proteome</keyword>
<dbReference type="Proteomes" id="UP000799755">
    <property type="component" value="Unassembled WGS sequence"/>
</dbReference>
<sequence>MRTSDILSIAPNASGSNIRSHTSHVSILVGICQTNSIFPHRSVAGKLVKAHGDMNAPASRPCSIGCSPHWRWSWPMKNRKPPLSQDCGPGGNFLPEAHQLRKATRLLSKTVIDVQPSPSGTNPGDLTHLMRRGPLEPNFSPVSRWRSGYAPDPQATPPAPQTQDQNGRTPDAHIHVSACLLAGGNRRVIPCNKVAHRSVRALLCRHQLQKGRDPVTIAVLPQDRRVFYWNCSVSRALSSFTSCVLWLHNIVDNESKFRELDVSNTAGRKMTEKPRPSIFAILSISKIARKFRFGSTPASLTDVFIIDLALLLRSTFPCPSPQTASPFCLKMACQIYPGPRTTPAQTITIAH</sequence>
<evidence type="ECO:0000313" key="1">
    <source>
        <dbReference type="EMBL" id="KAF2467394.1"/>
    </source>
</evidence>
<comment type="caution">
    <text evidence="1">The sequence shown here is derived from an EMBL/GenBank/DDBJ whole genome shotgun (WGS) entry which is preliminary data.</text>
</comment>
<protein>
    <submittedName>
        <fullName evidence="1">Uncharacterized protein</fullName>
    </submittedName>
</protein>
<gene>
    <name evidence="1" type="ORF">BDR25DRAFT_358507</name>
</gene>
<proteinExistence type="predicted"/>